<dbReference type="GO" id="GO:0019752">
    <property type="term" value="P:carboxylic acid metabolic process"/>
    <property type="evidence" value="ECO:0007669"/>
    <property type="project" value="InterPro"/>
</dbReference>
<dbReference type="GO" id="GO:0006520">
    <property type="term" value="P:amino acid metabolic process"/>
    <property type="evidence" value="ECO:0007669"/>
    <property type="project" value="InterPro"/>
</dbReference>
<comment type="cofactor">
    <cofactor evidence="1">
        <name>pyridoxal 5'-phosphate</name>
        <dbReference type="ChEBI" id="CHEBI:597326"/>
    </cofactor>
</comment>
<dbReference type="GO" id="GO:0030170">
    <property type="term" value="F:pyridoxal phosphate binding"/>
    <property type="evidence" value="ECO:0007669"/>
    <property type="project" value="InterPro"/>
</dbReference>
<organism evidence="6">
    <name type="scientific">mine drainage metagenome</name>
    <dbReference type="NCBI Taxonomy" id="410659"/>
    <lineage>
        <taxon>unclassified sequences</taxon>
        <taxon>metagenomes</taxon>
        <taxon>ecological metagenomes</taxon>
    </lineage>
</organism>
<dbReference type="Pfam" id="PF00282">
    <property type="entry name" value="Pyridoxal_deC"/>
    <property type="match status" value="1"/>
</dbReference>
<comment type="caution">
    <text evidence="6">The sequence shown here is derived from an EMBL/GenBank/DDBJ whole genome shotgun (WGS) entry which is preliminary data.</text>
</comment>
<accession>E6PEM8</accession>
<dbReference type="SUPFAM" id="SSF53383">
    <property type="entry name" value="PLP-dependent transferases"/>
    <property type="match status" value="1"/>
</dbReference>
<proteinExistence type="inferred from homology"/>
<evidence type="ECO:0000256" key="5">
    <source>
        <dbReference type="ARBA" id="ARBA00023239"/>
    </source>
</evidence>
<dbReference type="InterPro" id="IPR002129">
    <property type="entry name" value="PyrdxlP-dep_de-COase"/>
</dbReference>
<dbReference type="PANTHER" id="PTHR11999:SF70">
    <property type="entry name" value="MIP05841P"/>
    <property type="match status" value="1"/>
</dbReference>
<dbReference type="EMBL" id="CABL01000005">
    <property type="protein sequence ID" value="CBH74913.1"/>
    <property type="molecule type" value="Genomic_DNA"/>
</dbReference>
<evidence type="ECO:0000256" key="1">
    <source>
        <dbReference type="ARBA" id="ARBA00001933"/>
    </source>
</evidence>
<keyword evidence="3" id="KW-0210">Decarboxylase</keyword>
<dbReference type="AlphaFoldDB" id="E6PEM8"/>
<dbReference type="Gene3D" id="3.40.640.10">
    <property type="entry name" value="Type I PLP-dependent aspartate aminotransferase-like (Major domain)"/>
    <property type="match status" value="1"/>
</dbReference>
<evidence type="ECO:0000313" key="6">
    <source>
        <dbReference type="EMBL" id="CBH74913.1"/>
    </source>
</evidence>
<name>E6PEM8_9ZZZZ</name>
<keyword evidence="5" id="KW-0456">Lyase</keyword>
<gene>
    <name evidence="6" type="ORF">CARN1_0088</name>
</gene>
<evidence type="ECO:0000256" key="2">
    <source>
        <dbReference type="ARBA" id="ARBA00009533"/>
    </source>
</evidence>
<evidence type="ECO:0000256" key="4">
    <source>
        <dbReference type="ARBA" id="ARBA00022898"/>
    </source>
</evidence>
<dbReference type="InterPro" id="IPR010977">
    <property type="entry name" value="Aromatic_deC"/>
</dbReference>
<protein>
    <submittedName>
        <fullName evidence="6">Pyridoxal-dependent decarboxylase</fullName>
    </submittedName>
</protein>
<dbReference type="Gene3D" id="1.20.1340.10">
    <property type="entry name" value="dopa decarboxylase, N-terminal domain"/>
    <property type="match status" value="1"/>
</dbReference>
<reference evidence="6" key="1">
    <citation type="submission" date="2009-10" db="EMBL/GenBank/DDBJ databases">
        <title>Diversity of trophic interactions inside an arsenic-rich microbial ecosystem.</title>
        <authorList>
            <person name="Bertin P.N."/>
            <person name="Heinrich-Salmeron A."/>
            <person name="Pelletier E."/>
            <person name="Goulhen-Chollet F."/>
            <person name="Arsene-Ploetze F."/>
            <person name="Gallien S."/>
            <person name="Calteau A."/>
            <person name="Vallenet D."/>
            <person name="Casiot C."/>
            <person name="Chane-Woon-Ming B."/>
            <person name="Giloteaux L."/>
            <person name="Barakat M."/>
            <person name="Bonnefoy V."/>
            <person name="Bruneel O."/>
            <person name="Chandler M."/>
            <person name="Cleiss J."/>
            <person name="Duran R."/>
            <person name="Elbaz-Poulichet F."/>
            <person name="Fonknechten N."/>
            <person name="Lauga B."/>
            <person name="Mornico D."/>
            <person name="Ortet P."/>
            <person name="Schaeffer C."/>
            <person name="Siguier P."/>
            <person name="Alexander Thil Smith A."/>
            <person name="Van Dorsselaer A."/>
            <person name="Weissenbach J."/>
            <person name="Medigue C."/>
            <person name="Le Paslier D."/>
        </authorList>
    </citation>
    <scope>NUCLEOTIDE SEQUENCE</scope>
</reference>
<dbReference type="GO" id="GO:0016831">
    <property type="term" value="F:carboxy-lyase activity"/>
    <property type="evidence" value="ECO:0007669"/>
    <property type="project" value="UniProtKB-KW"/>
</dbReference>
<keyword evidence="4" id="KW-0663">Pyridoxal phosphate</keyword>
<dbReference type="InterPro" id="IPR015424">
    <property type="entry name" value="PyrdxlP-dep_Trfase"/>
</dbReference>
<dbReference type="InterPro" id="IPR015422">
    <property type="entry name" value="PyrdxlP-dep_Trfase_small"/>
</dbReference>
<dbReference type="Gene3D" id="3.90.1150.10">
    <property type="entry name" value="Aspartate Aminotransferase, domain 1"/>
    <property type="match status" value="1"/>
</dbReference>
<dbReference type="InterPro" id="IPR015421">
    <property type="entry name" value="PyrdxlP-dep_Trfase_major"/>
</dbReference>
<comment type="similarity">
    <text evidence="2">Belongs to the group II decarboxylase family.</text>
</comment>
<sequence>MLDPHDWEAFRAAGHRALDDAIDFLRDVRERPAWQEMPESAKERLREALPREPSEFSEVYRTFVETILPYTGGNIHPRFFGWVQGTGTPSGAIAEMLAATMNANVGGRNHGAVYVERQVIAWSRDLFGFPPESTGVLTTGASEANLIGVLVARTRALGSEVREHGIDPQRARITGYASAATHGCVRRAFEIAGIGNEALRILPTDSRQRIDTVALVERIASDRASGSRPFLIVANAGTVDVGAIDPLDELATIARREGCHLHVDGAFGALAMLSETLRERLRGIERADSIAFDFHKWAHAPYDVGCVLVRDGEAHRATFASEGPYLTRMTRGLASATPWFTDYIPELSRSFRALKVWFTLKEQGADRIAAAIERNVEQASALGAAIDADPKLELLAPVRLNVVCFRYRPPGLDEAELDAFNDELVIRVQESGIAVVSSTSIGGKRALRACFVNHRTTEEDLGILLGGIRSLGESLARERG</sequence>
<evidence type="ECO:0000256" key="3">
    <source>
        <dbReference type="ARBA" id="ARBA00022793"/>
    </source>
</evidence>
<dbReference type="PANTHER" id="PTHR11999">
    <property type="entry name" value="GROUP II PYRIDOXAL-5-PHOSPHATE DECARBOXYLASE"/>
    <property type="match status" value="1"/>
</dbReference>
<dbReference type="PRINTS" id="PR00800">
    <property type="entry name" value="YHDCRBOXLASE"/>
</dbReference>